<keyword evidence="2" id="KW-0677">Repeat</keyword>
<dbReference type="PANTHER" id="PTHR36766">
    <property type="entry name" value="PLANT BROAD-SPECTRUM MILDEW RESISTANCE PROTEIN RPW8"/>
    <property type="match status" value="1"/>
</dbReference>
<feature type="domain" description="Disease resistance protein Roq1-like winged-helix" evidence="5">
    <location>
        <begin position="700"/>
        <end position="766"/>
    </location>
</feature>
<evidence type="ECO:0008006" key="10">
    <source>
        <dbReference type="Google" id="ProtNLM"/>
    </source>
</evidence>
<keyword evidence="9" id="KW-1185">Reference proteome</keyword>
<dbReference type="PANTHER" id="PTHR36766:SF30">
    <property type="entry name" value="TIR-NBS TYPE DISEASE RESISTANCE PROTEIN-RELATED"/>
    <property type="match status" value="1"/>
</dbReference>
<evidence type="ECO:0000259" key="5">
    <source>
        <dbReference type="Pfam" id="PF23282"/>
    </source>
</evidence>
<dbReference type="SUPFAM" id="SSF52540">
    <property type="entry name" value="P-loop containing nucleoside triphosphate hydrolases"/>
    <property type="match status" value="1"/>
</dbReference>
<dbReference type="Pfam" id="PF00931">
    <property type="entry name" value="NB-ARC"/>
    <property type="match status" value="1"/>
</dbReference>
<name>A0ABP1BZU4_9BRYO</name>
<feature type="domain" description="Disease resistance R13L4/SHOC-2-like LRR" evidence="6">
    <location>
        <begin position="1112"/>
        <end position="1208"/>
    </location>
</feature>
<evidence type="ECO:0000259" key="4">
    <source>
        <dbReference type="Pfam" id="PF00931"/>
    </source>
</evidence>
<dbReference type="InterPro" id="IPR029058">
    <property type="entry name" value="AB_hydrolase_fold"/>
</dbReference>
<evidence type="ECO:0000256" key="3">
    <source>
        <dbReference type="SAM" id="MobiDB-lite"/>
    </source>
</evidence>
<evidence type="ECO:0000313" key="8">
    <source>
        <dbReference type="EMBL" id="CAK9882007.1"/>
    </source>
</evidence>
<dbReference type="InterPro" id="IPR058192">
    <property type="entry name" value="WHD_ROQ1-like"/>
</dbReference>
<dbReference type="Pfam" id="PF23598">
    <property type="entry name" value="LRR_14"/>
    <property type="match status" value="4"/>
</dbReference>
<sequence length="1664" mass="185233">MEYSDGLKGKGVDFSEGPPKRKRDVVRIPAGIETPLVPAENAPSSSGCHSDGLKGKGVDLSEGPPKRKRDVVWIPAGIETPLVPAENAPSSSGCHSHVVLLLDLIMSFPCTIFSWAFPCKDVVQIPAAIETPLVPTENAPSTSGWHSNVEYLVHDLNPTCNSNNPNLTIIFFHGITFGTNDAWKETWTTRPTDNREKCICWPEKWLPKDLNNNVRILSLSYDSNIVGSVHNDVIEIGKNLIQSLIANSSYQSLWDGPVALIAYSFGGLVLKSFVVEVHKHVYQMPKTDLDDEIQKCCKTFLNNLKGVIFYGVPHSGATKNLSNYFNWKCQQINSFNKNFAQPSFSRNLKPFSQQMESLSKEFKDAIHEDLNIYEFGEGLPIDENLGILVPYVSTTRLSNNNNYKIEDANHLTICKPLNKDHPSYYLLLRCLRICMQKNIELPPLPCHEVALINKAKDINILLQKESIVGLVGMGGIGKTTLCQKFYHLFHNQYDKSSFLEDVNSKDNINDVIKQLLHDLCGERLCKEENVKKEHLDKITQCMILKKVLVVVDNVGKVECLTSLPIFIDKATKNPASKSKVLVNCRNWQLLKSHVREDGKVVMKTLEEKQARELFMFHAFHNANHVPTKEFHDTCMKIIKACGGLPLSLKVLGSFLCNNKELEIWEDALNTLKNGQSLTGGDDNEELWNVLRISYDHLDGQHKNMFLDIACFLGGLKISTICRIWSGDYLYPKLGLQNLQDRSLIEQGEGGILYIHDQLRNMGQNIAMKLPIVNRFVWKSNQSNVFLQKDEVVKHLEGISLKKCVNLPLLSQIDSKGFHNLRLVDLIEASQPIVENFIQRQNLNNVKWLCLKKCMMEKLSCNLFSCSQLRMLDLAECQNLEELPSFIDQLKALQELNLSWCSKLKELPSFIGELTSLQELHLRRCSMLKEIPSSIGQLNALQKLDLSYCYNLQGLPSSIGQLNALQVLYLWDCYNLEGLPSSIGQLNALQKLDLWDCSNLEGLPSSIGQLNALQKLSLRRCSKLKELPSSIGQLNALQELNWSGCSKLKGLPSSIGQLNALQKLDLSYCYNLKGLPSSIAELNALQELILCECSNLKALPSSIGQLNALQNLSLRGCSKFEELPLSIGQLNALQKLDLSYCSNLEGLPPSIGELNALQKLHLSYCLKLKELPSSFGQLNALQELDMWDCSNLEGLPSSIGQLNALQELNWSGCSKLKGLPSSIDQLDALQKLDLSYCLNLERLPPSIGQLNALQKLHLSGCSKLKEVPSSIGQLNALQQLDLSYCSNLEGLPPSIGQLNALQKLHLSGCSKLKELPSSIGQLNALQELDLSYCSNLEGLPSSIGQLNAIQKFHLSGCSKLKELPSSIGQLNALQQLDLSYCSNLEGLPPTIGQLNALQKFNLRRCSKLKELPSSIGQLNALQQLDLSYRSNLEGRPSCIGQLNALQKLHLSRRSKLKELPSSIGQLNALQQLDLSYCSNLEGLPSSIGQLNALQKLHLSYCWKLKELPSCIGQLNALQELDLSYCSNLEGLPPTIGQLNALQKLHLSYCLKLKELPSCIGQLNALQEFDLWDCSNLEGLPSSIGQLNALQKLDLRRCSKLKELPSSIGQLNTLQKLDLWDCSNLEGLPSSIGQLNALQKLDLRGCSKLKELPSSIGQLNTLQLKA</sequence>
<dbReference type="InterPro" id="IPR002182">
    <property type="entry name" value="NB-ARC"/>
</dbReference>
<keyword evidence="1" id="KW-0433">Leucine-rich repeat</keyword>
<evidence type="ECO:0000259" key="7">
    <source>
        <dbReference type="Pfam" id="PF25013"/>
    </source>
</evidence>
<feature type="domain" description="NB-ARC" evidence="4">
    <location>
        <begin position="462"/>
        <end position="622"/>
    </location>
</feature>
<dbReference type="Proteomes" id="UP001497522">
    <property type="component" value="Chromosome 8"/>
</dbReference>
<dbReference type="Pfam" id="PF25013">
    <property type="entry name" value="LRR_Zer-1"/>
    <property type="match status" value="1"/>
</dbReference>
<dbReference type="InterPro" id="IPR027417">
    <property type="entry name" value="P-loop_NTPase"/>
</dbReference>
<evidence type="ECO:0000256" key="1">
    <source>
        <dbReference type="ARBA" id="ARBA00022614"/>
    </source>
</evidence>
<dbReference type="SMART" id="SM00367">
    <property type="entry name" value="LRR_CC"/>
    <property type="match status" value="12"/>
</dbReference>
<reference evidence="8" key="1">
    <citation type="submission" date="2024-03" db="EMBL/GenBank/DDBJ databases">
        <authorList>
            <consortium name="ELIXIR-Norway"/>
            <consortium name="Elixir Norway"/>
        </authorList>
    </citation>
    <scope>NUCLEOTIDE SEQUENCE</scope>
</reference>
<dbReference type="SUPFAM" id="SSF52058">
    <property type="entry name" value="L domain-like"/>
    <property type="match status" value="3"/>
</dbReference>
<dbReference type="InterPro" id="IPR006553">
    <property type="entry name" value="Leu-rich_rpt_Cys-con_subtyp"/>
</dbReference>
<feature type="domain" description="Disease resistance R13L4/SHOC-2-like LRR" evidence="6">
    <location>
        <begin position="1438"/>
        <end position="1521"/>
    </location>
</feature>
<dbReference type="Gene3D" id="1.10.8.430">
    <property type="entry name" value="Helical domain of apoptotic protease-activating factors"/>
    <property type="match status" value="1"/>
</dbReference>
<evidence type="ECO:0000259" key="6">
    <source>
        <dbReference type="Pfam" id="PF23598"/>
    </source>
</evidence>
<proteinExistence type="predicted"/>
<evidence type="ECO:0000313" key="9">
    <source>
        <dbReference type="Proteomes" id="UP001497522"/>
    </source>
</evidence>
<gene>
    <name evidence="8" type="ORF">CSSPJE1EN2_LOCUS23363</name>
</gene>
<dbReference type="InterPro" id="IPR042197">
    <property type="entry name" value="Apaf_helical"/>
</dbReference>
<dbReference type="InterPro" id="IPR032675">
    <property type="entry name" value="LRR_dom_sf"/>
</dbReference>
<feature type="compositionally biased region" description="Basic and acidic residues" evidence="3">
    <location>
        <begin position="1"/>
        <end position="13"/>
    </location>
</feature>
<protein>
    <recommendedName>
        <fullName evidence="10">NB-ARC domain-containing protein</fullName>
    </recommendedName>
</protein>
<dbReference type="InterPro" id="IPR055414">
    <property type="entry name" value="LRR_R13L4/SHOC2-like"/>
</dbReference>
<feature type="domain" description="Disease resistance R13L4/SHOC-2-like LRR" evidence="6">
    <location>
        <begin position="1294"/>
        <end position="1379"/>
    </location>
</feature>
<evidence type="ECO:0000256" key="2">
    <source>
        <dbReference type="ARBA" id="ARBA00022737"/>
    </source>
</evidence>
<dbReference type="Gene3D" id="3.40.50.1820">
    <property type="entry name" value="alpha/beta hydrolase"/>
    <property type="match status" value="1"/>
</dbReference>
<dbReference type="SMART" id="SM00369">
    <property type="entry name" value="LRR_TYP"/>
    <property type="match status" value="13"/>
</dbReference>
<dbReference type="InterPro" id="IPR056845">
    <property type="entry name" value="LRR_Zer-1"/>
</dbReference>
<dbReference type="Pfam" id="PF23282">
    <property type="entry name" value="WHD_ROQ1"/>
    <property type="match status" value="1"/>
</dbReference>
<dbReference type="Gene3D" id="3.40.50.300">
    <property type="entry name" value="P-loop containing nucleotide triphosphate hydrolases"/>
    <property type="match status" value="1"/>
</dbReference>
<feature type="region of interest" description="Disordered" evidence="3">
    <location>
        <begin position="1"/>
        <end position="64"/>
    </location>
</feature>
<accession>A0ABP1BZU4</accession>
<dbReference type="PRINTS" id="PR00364">
    <property type="entry name" value="DISEASERSIST"/>
</dbReference>
<dbReference type="SUPFAM" id="SSF53474">
    <property type="entry name" value="alpha/beta-Hydrolases"/>
    <property type="match status" value="1"/>
</dbReference>
<dbReference type="Gene3D" id="3.80.10.10">
    <property type="entry name" value="Ribonuclease Inhibitor"/>
    <property type="match status" value="6"/>
</dbReference>
<feature type="domain" description="Disease resistance R13L4/SHOC-2-like LRR" evidence="6">
    <location>
        <begin position="919"/>
        <end position="996"/>
    </location>
</feature>
<feature type="domain" description="Zer-1-like leucine-rich repeats region" evidence="7">
    <location>
        <begin position="1222"/>
        <end position="1286"/>
    </location>
</feature>
<organism evidence="8 9">
    <name type="scientific">Sphagnum jensenii</name>
    <dbReference type="NCBI Taxonomy" id="128206"/>
    <lineage>
        <taxon>Eukaryota</taxon>
        <taxon>Viridiplantae</taxon>
        <taxon>Streptophyta</taxon>
        <taxon>Embryophyta</taxon>
        <taxon>Bryophyta</taxon>
        <taxon>Sphagnophytina</taxon>
        <taxon>Sphagnopsida</taxon>
        <taxon>Sphagnales</taxon>
        <taxon>Sphagnaceae</taxon>
        <taxon>Sphagnum</taxon>
    </lineage>
</organism>
<dbReference type="InterPro" id="IPR003591">
    <property type="entry name" value="Leu-rich_rpt_typical-subtyp"/>
</dbReference>
<dbReference type="EMBL" id="OZ023709">
    <property type="protein sequence ID" value="CAK9882007.1"/>
    <property type="molecule type" value="Genomic_DNA"/>
</dbReference>